<dbReference type="InterPro" id="IPR001876">
    <property type="entry name" value="Znf_RanBP2"/>
</dbReference>
<evidence type="ECO:0000256" key="3">
    <source>
        <dbReference type="ARBA" id="ARBA00022737"/>
    </source>
</evidence>
<dbReference type="PANTHER" id="PTHR12999">
    <property type="entry name" value="ZINC FINGER RAN-BINDING DOMAIN-CONTAINING PROTEIN 2 ZRANB2-RELATED"/>
    <property type="match status" value="1"/>
</dbReference>
<accession>A0A922CN88</accession>
<feature type="compositionally biased region" description="Basic residues" evidence="9">
    <location>
        <begin position="454"/>
        <end position="464"/>
    </location>
</feature>
<feature type="compositionally biased region" description="Basic and acidic residues" evidence="9">
    <location>
        <begin position="442"/>
        <end position="453"/>
    </location>
</feature>
<dbReference type="GO" id="GO:0008270">
    <property type="term" value="F:zinc ion binding"/>
    <property type="evidence" value="ECO:0007669"/>
    <property type="project" value="UniProtKB-KW"/>
</dbReference>
<sequence length="1276" mass="141958">MNDGDWICTDANCGNINFARRVSCYRCNKERPDGKPSKKKLGTEIGKSAADKSRGLFNADDWQCNKCANVNWARRQTCNVCNAPKFGEVEARTGYGGGYNERGVVEYRRREPSSDDEYDEFGRKKRKRKNDSQEKVGITEGAVFKKLASTMLQKESNKERVMSVTANMSLPNKENKTNGSLSDNMCEPPVLTKSGIKKSQQNQPYNKQEHTLPTNKSNGVRSCKRKTSVGDIDNAGLFGYKNAKKSNKLISAELSGLKPCNPVMENRVTSTNGDNVMYKFTGATPAQDFNVTYTVEERVRAAAYAIAYNNCKISTERFEAIYDKPAPDFKTIFGWRQRLMLTGCLVESHLDMKKDENEKSSNIEESTPPQEMKSTKVSGGIKLPNPDEILIPSDSDIESTNSSPNKSKVLPSSMPRTISAETLLICETGKEHGTAASSVSTIDDRPSVREGRSHSRSTHQHTRSSSRSSQDSNYPDSDFEKFDKKHNFKKQSSSKSSQLPKISMHDSDSDSISYHSEDEDFLSRVYGKGDTIKKTDNVASTLKITNPTSNDVQCFQGYTTMKPAEQSPLVTGNIYRTLQNMTPKTQDNTLLDTDGCSSEYVPTKVGSFTKKNYQDFKDNVKKKGFWAKGNGTAIRRNFNNFPNKPTPSPRNIVSTPIKTVPVQNNLKSVSNLSLNKPCKESSTTTSCYTATISTYTSSAQSILHSSIDFTKDDLTIDNSGDKYLPFDELLLPNIPKPKPSVKCTENTERIFEVVQSNFAQKNRSIMDIFDTDVEPQKRPEENNDLEKYDNVRRMYESAWDEDDDALYKNTDTLETFGSTNPCAASPLSVNSCRTQSPTSNMLYAVDNESNLIPENTNLANTFKEKQDMLLDLLKDFQSDKVKEICDFILPFQKTDSITQPLLAGNNTSVQEICLPSSNEITLPPEPGPFDTVEKLCGGAKIQNKSNHNTISPSKRVEVIESVTIVPKQHFFAAMPVPSSQEQSHPNNLTQTHTSGNSQNIRDKSRSPEKSVEQVAPVSQVDLTNILSGINTNTLLLALQNLQQLTKNTPLDKSVSQEEDNAQKNVEQNVQSVETINLMNDEWEKDSNRDGSIERELQKLDGDTDVTPFLSDIFDPGPVVIPPTVAKKLNINKPEENRTEKHTPHINDNAPVIGNFKSFALPKPILLNRLKLTVKTKETDKNSQKVDGKANRTMKKSKPSAASGEGGDQEEDEEEESGDEADLSKYDLWGGEEEQGNSSKTDNNVEGREGESSKDAVTQGSDKNGKTTSPDTKSKRR</sequence>
<keyword evidence="5" id="KW-0862">Zinc</keyword>
<organism evidence="11 12">
    <name type="scientific">Manduca sexta</name>
    <name type="common">Tobacco hawkmoth</name>
    <name type="synonym">Tobacco hornworm</name>
    <dbReference type="NCBI Taxonomy" id="7130"/>
    <lineage>
        <taxon>Eukaryota</taxon>
        <taxon>Metazoa</taxon>
        <taxon>Ecdysozoa</taxon>
        <taxon>Arthropoda</taxon>
        <taxon>Hexapoda</taxon>
        <taxon>Insecta</taxon>
        <taxon>Pterygota</taxon>
        <taxon>Neoptera</taxon>
        <taxon>Endopterygota</taxon>
        <taxon>Lepidoptera</taxon>
        <taxon>Glossata</taxon>
        <taxon>Ditrysia</taxon>
        <taxon>Bombycoidea</taxon>
        <taxon>Sphingidae</taxon>
        <taxon>Sphinginae</taxon>
        <taxon>Sphingini</taxon>
        <taxon>Manduca</taxon>
    </lineage>
</organism>
<reference evidence="11" key="2">
    <citation type="submission" date="2020-12" db="EMBL/GenBank/DDBJ databases">
        <authorList>
            <person name="Kanost M."/>
        </authorList>
    </citation>
    <scope>NUCLEOTIDE SEQUENCE</scope>
</reference>
<keyword evidence="6" id="KW-0694">RNA-binding</keyword>
<dbReference type="SMART" id="SM00547">
    <property type="entry name" value="ZnF_RBZ"/>
    <property type="match status" value="2"/>
</dbReference>
<feature type="compositionally biased region" description="Polar residues" evidence="9">
    <location>
        <begin position="1254"/>
        <end position="1270"/>
    </location>
</feature>
<keyword evidence="4 8" id="KW-0863">Zinc-finger</keyword>
<dbReference type="PANTHER" id="PTHR12999:SF17">
    <property type="entry name" value="ZINC FINGER RAN-BINDING DOMAIN-CONTAINING PROTEIN 2"/>
    <property type="match status" value="1"/>
</dbReference>
<feature type="compositionally biased region" description="Basic and acidic residues" evidence="9">
    <location>
        <begin position="1242"/>
        <end position="1253"/>
    </location>
</feature>
<feature type="compositionally biased region" description="Basic and acidic residues" evidence="9">
    <location>
        <begin position="352"/>
        <end position="362"/>
    </location>
</feature>
<evidence type="ECO:0000256" key="6">
    <source>
        <dbReference type="ARBA" id="ARBA00022884"/>
    </source>
</evidence>
<dbReference type="FunFam" id="4.10.1060.10:FF:000004">
    <property type="entry name" value="Zinc finger Ran-binding domain-containing protein 2"/>
    <property type="match status" value="1"/>
</dbReference>
<feature type="region of interest" description="Disordered" evidence="9">
    <location>
        <begin position="976"/>
        <end position="1014"/>
    </location>
</feature>
<evidence type="ECO:0000313" key="12">
    <source>
        <dbReference type="Proteomes" id="UP000791440"/>
    </source>
</evidence>
<evidence type="ECO:0000256" key="8">
    <source>
        <dbReference type="PROSITE-ProRule" id="PRU00322"/>
    </source>
</evidence>
<feature type="region of interest" description="Disordered" evidence="9">
    <location>
        <begin position="430"/>
        <end position="515"/>
    </location>
</feature>
<feature type="compositionally biased region" description="Polar residues" evidence="9">
    <location>
        <begin position="977"/>
        <end position="999"/>
    </location>
</feature>
<protein>
    <recommendedName>
        <fullName evidence="10">RanBP2-type domain-containing protein</fullName>
    </recommendedName>
</protein>
<feature type="compositionally biased region" description="Basic and acidic residues" evidence="9">
    <location>
        <begin position="1000"/>
        <end position="1011"/>
    </location>
</feature>
<dbReference type="GO" id="GO:0003723">
    <property type="term" value="F:RNA binding"/>
    <property type="evidence" value="ECO:0007669"/>
    <property type="project" value="UniProtKB-KW"/>
</dbReference>
<name>A0A922CN88_MANSE</name>
<feature type="compositionally biased region" description="Basic and acidic residues" evidence="9">
    <location>
        <begin position="1177"/>
        <end position="1189"/>
    </location>
</feature>
<gene>
    <name evidence="11" type="ORF">O3G_MSEX008070</name>
</gene>
<dbReference type="EMBL" id="JH668441">
    <property type="protein sequence ID" value="KAG6453335.1"/>
    <property type="molecule type" value="Genomic_DNA"/>
</dbReference>
<feature type="region of interest" description="Disordered" evidence="9">
    <location>
        <begin position="352"/>
        <end position="414"/>
    </location>
</feature>
<feature type="domain" description="RanBP2-type" evidence="10">
    <location>
        <begin position="58"/>
        <end position="87"/>
    </location>
</feature>
<evidence type="ECO:0000256" key="2">
    <source>
        <dbReference type="ARBA" id="ARBA00022723"/>
    </source>
</evidence>
<evidence type="ECO:0000256" key="9">
    <source>
        <dbReference type="SAM" id="MobiDB-lite"/>
    </source>
</evidence>
<feature type="region of interest" description="Disordered" evidence="9">
    <location>
        <begin position="108"/>
        <end position="134"/>
    </location>
</feature>
<feature type="compositionally biased region" description="Acidic residues" evidence="9">
    <location>
        <begin position="1206"/>
        <end position="1220"/>
    </location>
</feature>
<comment type="subcellular location">
    <subcellularLocation>
        <location evidence="1">Nucleus</location>
    </subcellularLocation>
</comment>
<evidence type="ECO:0000259" key="10">
    <source>
        <dbReference type="PROSITE" id="PS50199"/>
    </source>
</evidence>
<keyword evidence="2" id="KW-0479">Metal-binding</keyword>
<dbReference type="Proteomes" id="UP000791440">
    <property type="component" value="Unassembled WGS sequence"/>
</dbReference>
<dbReference type="GO" id="GO:0001530">
    <property type="term" value="F:lipopolysaccharide binding"/>
    <property type="evidence" value="ECO:0007669"/>
    <property type="project" value="TreeGrafter"/>
</dbReference>
<keyword evidence="3" id="KW-0677">Repeat</keyword>
<proteinExistence type="predicted"/>
<dbReference type="PROSITE" id="PS01358">
    <property type="entry name" value="ZF_RANBP2_1"/>
    <property type="match status" value="2"/>
</dbReference>
<evidence type="ECO:0000256" key="7">
    <source>
        <dbReference type="ARBA" id="ARBA00023242"/>
    </source>
</evidence>
<dbReference type="PROSITE" id="PS50199">
    <property type="entry name" value="ZF_RANBP2_2"/>
    <property type="match status" value="2"/>
</dbReference>
<keyword evidence="7" id="KW-0539">Nucleus</keyword>
<dbReference type="AlphaFoldDB" id="A0A922CN88"/>
<dbReference type="Pfam" id="PF00641">
    <property type="entry name" value="Zn_ribbon_RanBP"/>
    <property type="match status" value="1"/>
</dbReference>
<evidence type="ECO:0000313" key="11">
    <source>
        <dbReference type="EMBL" id="KAG6453335.1"/>
    </source>
</evidence>
<feature type="domain" description="RanBP2-type" evidence="10">
    <location>
        <begin position="2"/>
        <end position="33"/>
    </location>
</feature>
<dbReference type="GO" id="GO:0005634">
    <property type="term" value="C:nucleus"/>
    <property type="evidence" value="ECO:0007669"/>
    <property type="project" value="UniProtKB-SubCell"/>
</dbReference>
<evidence type="ECO:0000256" key="4">
    <source>
        <dbReference type="ARBA" id="ARBA00022771"/>
    </source>
</evidence>
<feature type="compositionally biased region" description="Low complexity" evidence="9">
    <location>
        <begin position="490"/>
        <end position="502"/>
    </location>
</feature>
<evidence type="ECO:0000256" key="5">
    <source>
        <dbReference type="ARBA" id="ARBA00022833"/>
    </source>
</evidence>
<evidence type="ECO:0000256" key="1">
    <source>
        <dbReference type="ARBA" id="ARBA00004123"/>
    </source>
</evidence>
<keyword evidence="12" id="KW-1185">Reference proteome</keyword>
<comment type="caution">
    <text evidence="11">The sequence shown here is derived from an EMBL/GenBank/DDBJ whole genome shotgun (WGS) entry which is preliminary data.</text>
</comment>
<reference evidence="11" key="1">
    <citation type="journal article" date="2016" name="Insect Biochem. Mol. Biol.">
        <title>Multifaceted biological insights from a draft genome sequence of the tobacco hornworm moth, Manduca sexta.</title>
        <authorList>
            <person name="Kanost M.R."/>
            <person name="Arrese E.L."/>
            <person name="Cao X."/>
            <person name="Chen Y.R."/>
            <person name="Chellapilla S."/>
            <person name="Goldsmith M.R."/>
            <person name="Grosse-Wilde E."/>
            <person name="Heckel D.G."/>
            <person name="Herndon N."/>
            <person name="Jiang H."/>
            <person name="Papanicolaou A."/>
            <person name="Qu J."/>
            <person name="Soulages J.L."/>
            <person name="Vogel H."/>
            <person name="Walters J."/>
            <person name="Waterhouse R.M."/>
            <person name="Ahn S.J."/>
            <person name="Almeida F.C."/>
            <person name="An C."/>
            <person name="Aqrawi P."/>
            <person name="Bretschneider A."/>
            <person name="Bryant W.B."/>
            <person name="Bucks S."/>
            <person name="Chao H."/>
            <person name="Chevignon G."/>
            <person name="Christen J.M."/>
            <person name="Clarke D.F."/>
            <person name="Dittmer N.T."/>
            <person name="Ferguson L.C.F."/>
            <person name="Garavelou S."/>
            <person name="Gordon K.H.J."/>
            <person name="Gunaratna R.T."/>
            <person name="Han Y."/>
            <person name="Hauser F."/>
            <person name="He Y."/>
            <person name="Heidel-Fischer H."/>
            <person name="Hirsh A."/>
            <person name="Hu Y."/>
            <person name="Jiang H."/>
            <person name="Kalra D."/>
            <person name="Klinner C."/>
            <person name="Konig C."/>
            <person name="Kovar C."/>
            <person name="Kroll A.R."/>
            <person name="Kuwar S.S."/>
            <person name="Lee S.L."/>
            <person name="Lehman R."/>
            <person name="Li K."/>
            <person name="Li Z."/>
            <person name="Liang H."/>
            <person name="Lovelace S."/>
            <person name="Lu Z."/>
            <person name="Mansfield J.H."/>
            <person name="McCulloch K.J."/>
            <person name="Mathew T."/>
            <person name="Morton B."/>
            <person name="Muzny D.M."/>
            <person name="Neunemann D."/>
            <person name="Ongeri F."/>
            <person name="Pauchet Y."/>
            <person name="Pu L.L."/>
            <person name="Pyrousis I."/>
            <person name="Rao X.J."/>
            <person name="Redding A."/>
            <person name="Roesel C."/>
            <person name="Sanchez-Gracia A."/>
            <person name="Schaack S."/>
            <person name="Shukla A."/>
            <person name="Tetreau G."/>
            <person name="Wang Y."/>
            <person name="Xiong G.H."/>
            <person name="Traut W."/>
            <person name="Walsh T.K."/>
            <person name="Worley K.C."/>
            <person name="Wu D."/>
            <person name="Wu W."/>
            <person name="Wu Y.Q."/>
            <person name="Zhang X."/>
            <person name="Zou Z."/>
            <person name="Zucker H."/>
            <person name="Briscoe A.D."/>
            <person name="Burmester T."/>
            <person name="Clem R.J."/>
            <person name="Feyereisen R."/>
            <person name="Grimmelikhuijzen C.J.P."/>
            <person name="Hamodrakas S.J."/>
            <person name="Hansson B.S."/>
            <person name="Huguet E."/>
            <person name="Jermiin L.S."/>
            <person name="Lan Q."/>
            <person name="Lehman H.K."/>
            <person name="Lorenzen M."/>
            <person name="Merzendorfer H."/>
            <person name="Michalopoulos I."/>
            <person name="Morton D.B."/>
            <person name="Muthukrishnan S."/>
            <person name="Oakeshott J.G."/>
            <person name="Palmer W."/>
            <person name="Park Y."/>
            <person name="Passarelli A.L."/>
            <person name="Rozas J."/>
            <person name="Schwartz L.M."/>
            <person name="Smith W."/>
            <person name="Southgate A."/>
            <person name="Vilcinskas A."/>
            <person name="Vogt R."/>
            <person name="Wang P."/>
            <person name="Werren J."/>
            <person name="Yu X.Q."/>
            <person name="Zhou J.J."/>
            <person name="Brown S.J."/>
            <person name="Scherer S.E."/>
            <person name="Richards S."/>
            <person name="Blissard G.W."/>
        </authorList>
    </citation>
    <scope>NUCLEOTIDE SEQUENCE</scope>
</reference>
<feature type="compositionally biased region" description="Polar residues" evidence="9">
    <location>
        <begin position="197"/>
        <end position="220"/>
    </location>
</feature>
<feature type="region of interest" description="Disordered" evidence="9">
    <location>
        <begin position="196"/>
        <end position="223"/>
    </location>
</feature>
<feature type="region of interest" description="Disordered" evidence="9">
    <location>
        <begin position="1177"/>
        <end position="1276"/>
    </location>
</feature>